<keyword evidence="2" id="KW-1185">Reference proteome</keyword>
<dbReference type="Proteomes" id="UP000319209">
    <property type="component" value="Chromosome"/>
</dbReference>
<sequence length="240" mass="27646">MKMLIIMKFYPEYRKFLVSLIIVFISLLSFSQNSEITYKISRDYSGLDDKNLGMSAKAKIKGIYNALNNKECVLVFNKDFSVFREVDKIELDNDPYQKMASIFIGGTYYCDRTKQKFVKQKEFSGKLFNIQLEYEKLDWEITKHKREIGGYTCYKAILKSDEAIIVWFAPELNFPFGPIGMGGLPGLILELTKNKLIFSATKISLGNNADILKFPDDGKPISETDYKKMVKDNTAFLFDN</sequence>
<dbReference type="Pfam" id="PF22252">
    <property type="entry name" value="PNGase_F-II_N"/>
    <property type="match status" value="1"/>
</dbReference>
<dbReference type="InterPro" id="IPR005901">
    <property type="entry name" value="GLPGLI"/>
</dbReference>
<protein>
    <submittedName>
        <fullName evidence="1">GLPGLI family protein</fullName>
    </submittedName>
</protein>
<organism evidence="1 2">
    <name type="scientific">Formosa sediminum</name>
    <dbReference type="NCBI Taxonomy" id="2594004"/>
    <lineage>
        <taxon>Bacteria</taxon>
        <taxon>Pseudomonadati</taxon>
        <taxon>Bacteroidota</taxon>
        <taxon>Flavobacteriia</taxon>
        <taxon>Flavobacteriales</taxon>
        <taxon>Flavobacteriaceae</taxon>
        <taxon>Formosa</taxon>
    </lineage>
</organism>
<accession>A0A516GP24</accession>
<dbReference type="EMBL" id="CP041637">
    <property type="protein sequence ID" value="QDO93265.1"/>
    <property type="molecule type" value="Genomic_DNA"/>
</dbReference>
<reference evidence="1 2" key="1">
    <citation type="submission" date="2019-07" db="EMBL/GenBank/DDBJ databases">
        <title>Genome sequencing for Formosa sp. PS13.</title>
        <authorList>
            <person name="Park S.-J."/>
        </authorList>
    </citation>
    <scope>NUCLEOTIDE SEQUENCE [LARGE SCALE GENOMIC DNA]</scope>
    <source>
        <strain evidence="1 2">PS13</strain>
    </source>
</reference>
<name>A0A516GP24_9FLAO</name>
<dbReference type="KEGG" id="fop:FNB79_04500"/>
<proteinExistence type="predicted"/>
<dbReference type="NCBIfam" id="TIGR01200">
    <property type="entry name" value="GLPGLI"/>
    <property type="match status" value="1"/>
</dbReference>
<dbReference type="AlphaFoldDB" id="A0A516GP24"/>
<dbReference type="RefSeq" id="WP_143380169.1">
    <property type="nucleotide sequence ID" value="NZ_CP041637.1"/>
</dbReference>
<evidence type="ECO:0000313" key="1">
    <source>
        <dbReference type="EMBL" id="QDO93265.1"/>
    </source>
</evidence>
<evidence type="ECO:0000313" key="2">
    <source>
        <dbReference type="Proteomes" id="UP000319209"/>
    </source>
</evidence>
<gene>
    <name evidence="1" type="ORF">FNB79_04500</name>
</gene>
<dbReference type="OrthoDB" id="1429333at2"/>